<keyword evidence="1" id="KW-0732">Signal</keyword>
<evidence type="ECO:0008006" key="4">
    <source>
        <dbReference type="Google" id="ProtNLM"/>
    </source>
</evidence>
<reference evidence="2 3" key="1">
    <citation type="submission" date="2018-02" db="EMBL/GenBank/DDBJ databases">
        <title>Comparative genomes isolates from brazilian mangrove.</title>
        <authorList>
            <person name="Araujo J.E."/>
            <person name="Taketani R.G."/>
            <person name="Silva M.C.P."/>
            <person name="Loureco M.V."/>
            <person name="Andreote F.D."/>
        </authorList>
    </citation>
    <scope>NUCLEOTIDE SEQUENCE [LARGE SCALE GENOMIC DNA]</scope>
    <source>
        <strain evidence="2 3">NAP PRIS-MGV</strain>
    </source>
</reference>
<dbReference type="AlphaFoldDB" id="A0A2S8F6Y2"/>
<evidence type="ECO:0000256" key="1">
    <source>
        <dbReference type="SAM" id="SignalP"/>
    </source>
</evidence>
<dbReference type="EMBL" id="PUIB01000026">
    <property type="protein sequence ID" value="PQO27898.1"/>
    <property type="molecule type" value="Genomic_DNA"/>
</dbReference>
<dbReference type="OrthoDB" id="240923at2"/>
<gene>
    <name evidence="2" type="ORF">C5Y98_26600</name>
</gene>
<dbReference type="RefSeq" id="WP_105359103.1">
    <property type="nucleotide sequence ID" value="NZ_PUIB01000026.1"/>
</dbReference>
<proteinExistence type="predicted"/>
<sequence>MSITAALAQTFSKATRRAGIGLMIATCLLSGTATAQRPKPMLPRPGKPDINVKITQPKIVRVVTDKNQPLAEAEVRVGWWEDAEGDLLLQAILNPPKTNAQGEVLIEVPQGAVRAQISAVAPGYAAAGTQYSLSGEPKIVLSPGQIIRVKAVDADNKPIEKAIPLLERSQVWPHEFQPEEGLPGVYVSPVVDPQRRWMRVVDANGEGPTRYSDLIDVRNPPAFDEQGNILATLRPGIRLEGRLDATVPRPVTGGCVELFILEGESHRIEPKCWTWQDTAAVQPDGTFTFESLPRGGHVQLVAVVDGYQSKRPTAESLSTYLFDHNAGELELITKMVERNDAYWPQLFPLPAEQDKVEIELACVPTGTAQIKVVDALGQPMPAATVNLNPNGYFLGGELFIPGTESFTEAARLGENPQQLADIRAWTSETFLSVKTNDEGIALVRCLAGDTRHTFEVTADGYQLPVYPASSKDFPSRYATLEVKSGETTVRTVTLERTRASGPRELTVLDGQGRPLPGITLVVTDVALAGAEEDWNLWSLARLGEVIEAKSDEGGRIQITTPLELDGQPITRLRLFLKGGVGRNASVFGKRLDVPVTDDGRVIVLTVSDEPPRSEHALREVTARYVRPEEAFPRSPRQLLDQLVEQPSVVVLKQLLAASNFSGAMPLELEPRSSSLDLNDPAPVAVVETEQGKRVVVLCRVQPAGAPANAARSISRMPEAAFVFDAADASFQGIVGGHVSAKGHPCSLHLTDLGPKGDYFFKVSWSEENGSFSQVEQWTLVGQLDSPALTFFCQQRDPAWSAESYQVKVLAAEFGYLEFRGTARQLPRDEPGWIDSGVKVPRKIYWDGTRNKFSGLSSMWIESDPAYEVDVKRSSAFVPLKVSPSDLVAGGGRRSFENWHAWDVAVPPGNPAQLQLLLVQPKANGDEEVVKELADWPLPSGMHFVQLQVRNGKDSATLEVRPFAVEGAIEQQFTVPRILFSENAAVPAAAVLRASPKQLDLLRRTTEDDGVSLVWRLIQP</sequence>
<evidence type="ECO:0000313" key="2">
    <source>
        <dbReference type="EMBL" id="PQO27898.1"/>
    </source>
</evidence>
<feature type="chain" id="PRO_5015764919" description="Carboxypeptidase regulatory-like domain-containing protein" evidence="1">
    <location>
        <begin position="36"/>
        <end position="1019"/>
    </location>
</feature>
<comment type="caution">
    <text evidence="2">The sequence shown here is derived from an EMBL/GenBank/DDBJ whole genome shotgun (WGS) entry which is preliminary data.</text>
</comment>
<accession>A0A2S8F6Y2</accession>
<feature type="signal peptide" evidence="1">
    <location>
        <begin position="1"/>
        <end position="35"/>
    </location>
</feature>
<name>A0A2S8F6Y2_9BACT</name>
<dbReference type="Proteomes" id="UP000239388">
    <property type="component" value="Unassembled WGS sequence"/>
</dbReference>
<protein>
    <recommendedName>
        <fullName evidence="4">Carboxypeptidase regulatory-like domain-containing protein</fullName>
    </recommendedName>
</protein>
<evidence type="ECO:0000313" key="3">
    <source>
        <dbReference type="Proteomes" id="UP000239388"/>
    </source>
</evidence>
<organism evidence="2 3">
    <name type="scientific">Blastopirellula marina</name>
    <dbReference type="NCBI Taxonomy" id="124"/>
    <lineage>
        <taxon>Bacteria</taxon>
        <taxon>Pseudomonadati</taxon>
        <taxon>Planctomycetota</taxon>
        <taxon>Planctomycetia</taxon>
        <taxon>Pirellulales</taxon>
        <taxon>Pirellulaceae</taxon>
        <taxon>Blastopirellula</taxon>
    </lineage>
</organism>